<keyword evidence="1" id="KW-1133">Transmembrane helix</keyword>
<comment type="caution">
    <text evidence="2">The sequence shown here is derived from an EMBL/GenBank/DDBJ whole genome shotgun (WGS) entry which is preliminary data.</text>
</comment>
<evidence type="ECO:0000313" key="3">
    <source>
        <dbReference type="Proteomes" id="UP000702544"/>
    </source>
</evidence>
<gene>
    <name evidence="2" type="ORF">GWO12_04490</name>
</gene>
<reference evidence="2 3" key="1">
    <citation type="submission" date="2020-01" db="EMBL/GenBank/DDBJ databases">
        <title>Genomes assembled from Gulf of Kutch pelagic sediment metagenomes.</title>
        <authorList>
            <person name="Chandrashekar M."/>
            <person name="Mahajan M.S."/>
            <person name="Dave K.J."/>
            <person name="Vatsa P."/>
            <person name="Nathani N.M."/>
        </authorList>
    </citation>
    <scope>NUCLEOTIDE SEQUENCE [LARGE SCALE GENOMIC DNA]</scope>
    <source>
        <strain evidence="2">KS3-K002</strain>
    </source>
</reference>
<dbReference type="Proteomes" id="UP000702544">
    <property type="component" value="Unassembled WGS sequence"/>
</dbReference>
<feature type="transmembrane region" description="Helical" evidence="1">
    <location>
        <begin position="7"/>
        <end position="27"/>
    </location>
</feature>
<protein>
    <submittedName>
        <fullName evidence="2">Uncharacterized protein</fullName>
    </submittedName>
</protein>
<dbReference type="AlphaFoldDB" id="A0AAE5CA99"/>
<proteinExistence type="predicted"/>
<feature type="transmembrane region" description="Helical" evidence="1">
    <location>
        <begin position="33"/>
        <end position="56"/>
    </location>
</feature>
<name>A0AAE5CA99_9BACT</name>
<dbReference type="EMBL" id="JAACAK010000036">
    <property type="protein sequence ID" value="NIR74357.1"/>
    <property type="molecule type" value="Genomic_DNA"/>
</dbReference>
<accession>A0AAE5CA99</accession>
<keyword evidence="1" id="KW-0472">Membrane</keyword>
<organism evidence="2 3">
    <name type="scientific">Candidatus Kutchimonas denitrificans</name>
    <dbReference type="NCBI Taxonomy" id="3056748"/>
    <lineage>
        <taxon>Bacteria</taxon>
        <taxon>Pseudomonadati</taxon>
        <taxon>Gemmatimonadota</taxon>
        <taxon>Gemmatimonadia</taxon>
        <taxon>Candidatus Palauibacterales</taxon>
        <taxon>Candidatus Palauibacteraceae</taxon>
        <taxon>Candidatus Kutchimonas</taxon>
    </lineage>
</organism>
<evidence type="ECO:0000256" key="1">
    <source>
        <dbReference type="SAM" id="Phobius"/>
    </source>
</evidence>
<sequence length="138" mass="15635">MAVTRTLFQLAHIVIVVAYTLFCVAVLGIEHPIVRLVASIASALPVLWAVWVVALARVPAETIRERVKEATRFDTGGHAYRQATDELVALTRDTGELLRLSDEVRDGRMSPDSGFRRRSEIDRQMKRRVERINELTRP</sequence>
<evidence type="ECO:0000313" key="2">
    <source>
        <dbReference type="EMBL" id="NIR74357.1"/>
    </source>
</evidence>
<keyword evidence="1" id="KW-0812">Transmembrane</keyword>